<dbReference type="Proteomes" id="UP000261174">
    <property type="component" value="Unassembled WGS sequence"/>
</dbReference>
<name>A0A3E1P208_9BACT</name>
<feature type="domain" description="PKD" evidence="7">
    <location>
        <begin position="879"/>
        <end position="945"/>
    </location>
</feature>
<proteinExistence type="predicted"/>
<feature type="domain" description="PKD" evidence="7">
    <location>
        <begin position="986"/>
        <end position="1032"/>
    </location>
</feature>
<feature type="domain" description="PKD" evidence="7">
    <location>
        <begin position="1066"/>
        <end position="1112"/>
    </location>
</feature>
<dbReference type="SMART" id="SM00089">
    <property type="entry name" value="PKD"/>
    <property type="match status" value="15"/>
</dbReference>
<dbReference type="PANTHER" id="PTHR46730">
    <property type="entry name" value="POLYCYSTIN-1"/>
    <property type="match status" value="1"/>
</dbReference>
<feature type="domain" description="PKD" evidence="7">
    <location>
        <begin position="556"/>
        <end position="606"/>
    </location>
</feature>
<dbReference type="InterPro" id="IPR026341">
    <property type="entry name" value="T9SS_type_B"/>
</dbReference>
<feature type="domain" description="PKD" evidence="7">
    <location>
        <begin position="75"/>
        <end position="121"/>
    </location>
</feature>
<evidence type="ECO:0000256" key="4">
    <source>
        <dbReference type="ARBA" id="ARBA00022989"/>
    </source>
</evidence>
<evidence type="ECO:0000256" key="2">
    <source>
        <dbReference type="ARBA" id="ARBA00022692"/>
    </source>
</evidence>
<feature type="domain" description="PKD" evidence="7">
    <location>
        <begin position="376"/>
        <end position="461"/>
    </location>
</feature>
<keyword evidence="2 6" id="KW-0812">Transmembrane</keyword>
<dbReference type="Pfam" id="PF13585">
    <property type="entry name" value="CHU_C"/>
    <property type="match status" value="1"/>
</dbReference>
<protein>
    <submittedName>
        <fullName evidence="8">PKD domain-containing protein</fullName>
    </submittedName>
</protein>
<gene>
    <name evidence="8" type="ORF">DXN04_13110</name>
</gene>
<feature type="domain" description="PKD" evidence="7">
    <location>
        <begin position="315"/>
        <end position="373"/>
    </location>
</feature>
<dbReference type="InterPro" id="IPR035986">
    <property type="entry name" value="PKD_dom_sf"/>
</dbReference>
<dbReference type="Pfam" id="PF18911">
    <property type="entry name" value="PKD_4"/>
    <property type="match status" value="12"/>
</dbReference>
<dbReference type="PROSITE" id="PS50093">
    <property type="entry name" value="PKD"/>
    <property type="match status" value="14"/>
</dbReference>
<dbReference type="InterPro" id="IPR000601">
    <property type="entry name" value="PKD_dom"/>
</dbReference>
<keyword evidence="3" id="KW-0677">Repeat</keyword>
<reference evidence="8 9" key="1">
    <citation type="submission" date="2018-08" db="EMBL/GenBank/DDBJ databases">
        <title>Chitinophaga sp. K20C18050901, a novel bacterium isolated from forest soil.</title>
        <authorList>
            <person name="Wang C."/>
        </authorList>
    </citation>
    <scope>NUCLEOTIDE SEQUENCE [LARGE SCALE GENOMIC DNA]</scope>
    <source>
        <strain evidence="8 9">K20C18050901</strain>
    </source>
</reference>
<dbReference type="PANTHER" id="PTHR46730:SF4">
    <property type="entry name" value="POLYCYSTIC KIDNEY DISEASE PROTEIN 1-LIKE 1"/>
    <property type="match status" value="1"/>
</dbReference>
<evidence type="ECO:0000313" key="9">
    <source>
        <dbReference type="Proteomes" id="UP000261174"/>
    </source>
</evidence>
<accession>A0A3E1P208</accession>
<feature type="domain" description="PKD" evidence="7">
    <location>
        <begin position="813"/>
        <end position="876"/>
    </location>
</feature>
<sequence>MPNDISHIRRMKHQRLSPLVRTWYAAAYTCVMILLSAFSVQAQNTAAFTADNFTGCGTAYVQFINQSTTGGSASWDFGDGGAKSTLWNPTRSFTKPGTYTVTLTVTFANGTTGSATHTVNVYKKPTAQFTTDVTSGCTPLPVKFTDQSTAGDGTISSINWDFGDGNGTTGATANYTYTVGGDYAATTIVTNSYGCTNSFSQIIHASATPAPAFTSNTQGSCKAPLTVNFTNNTTINTTGNPAITYLWDFGDGSTSADMNPIHTYTSEGKFNVTLTATSADGCSKTISQTAYIQIATIAADFSITESLCKGTVLHFVNTTQPAPQSATWTFSDGDVQTTVDAVKTFNTPGTYSVTLSALTQDGCQANVTRTFTISDIPTASVGVTPTTACKVPATFNFTGNTTGATAWQWDFGDGGTSTVKNTSHQYNAEGAFTITLQASNAAGCTATATNTVRVQKPILTIDGLAEGCVPLEDKFSPIIASADPVVGWAWDFGDGTTSTDKIPTHIFTQEGNYIVTLTITTQGGCTQSASMTVRVGNPVNVDFTVDQTTGCQPTVFHFTNTSTPAGTEWQWTFQETNGNGSSSLQNPTYTWTSIGTHTVILTVINNGCRQTLTKTNLITIYPPSAAFTVAPVNCTNIYQRSFIDGSDFGTSTTKLWNWDFGDGSSSTIQNPTHVYAKGGTYTVTLTVDNGSCQSVYSTTVTIIDETPKIYADVTTICKNGTVNFAMDPVSANHFATYLWKFGDGATYTTAAQGPIGYVYPTPGDYTASLELTDIYGCPHISNTIPISVNGANAKFSIETRQCKGIAITFTDESTTKTGNTIVSWTWDYGDGSTPEVFTTATPTVTHTYTAINNYPVTLTVKDNTGCEDSYTATARVANIIAAFGGPDSIACLNTPYQFSNSSITTPLTYQWDFGDGTTSTDATPAHTYTVPGKYTVSLMIEGTTGCRDTITTVDYLRVPNPIADFSFPAVAADVCPPVKIQFTNLSSDYVSSAWSFGDVSSSTEQDPLHNYIKAGTFGITLTVYSQGGCASAVAGPKNIFIDGPNGSYTVTPETGCYPLAVTMNANSTSAIKYIWDFGDGHSETTTTPTSPAYTYPQEGVYYPVVLLEDARGCRVAADGESKVIADKVTANFGTDVTQACDGGTVLFSDSSHSVSSELGMDMTYAWDFGVTTKTDDVGTGPAPSYVYDAPGTYNVTLTTTSAYGCVNTIQKEIVVEPKPVASIDAAGPLCTGTTLQLTGHESKNIPDTKWSWDILGQNYLVQTPPATTFNQSGDQVITLTITTASGICSSTATQTISVVDYPALNPDPVSASLCRGGSLTLHANTDADATVTWTDYKINDSHSANPVITPDIDTTYHVKVENAAGCAKEADIPIVVSQPFTVTATDTFICKNGSAQLHASGAVTYQWSPATGLSNPSGQNPMAYPDTTTTYTVTGYGKDACFTSQALAVVTVHPLPEVNAGPDITLATGSSYQIPVVGSNDITTVEWWPVNYLDCVDCLKPTATPKTTTTYTVTATNAYGCKGVDDITIKMVCESGNTWLPNTFTPNNDGQNDIFYIRGRGIKTIKSWRIYNRWGQLVFERTNFSVEDPTSGWDGKVKGVPVNPDVFVYVAEVVCDTNEDFTLKGNVMLLR</sequence>
<keyword evidence="5 6" id="KW-0472">Membrane</keyword>
<dbReference type="Pfam" id="PF00801">
    <property type="entry name" value="PKD"/>
    <property type="match status" value="1"/>
</dbReference>
<feature type="domain" description="PKD" evidence="7">
    <location>
        <begin position="125"/>
        <end position="210"/>
    </location>
</feature>
<feature type="domain" description="PKD" evidence="7">
    <location>
        <begin position="656"/>
        <end position="702"/>
    </location>
</feature>
<feature type="domain" description="PKD" evidence="7">
    <location>
        <begin position="721"/>
        <end position="793"/>
    </location>
</feature>
<evidence type="ECO:0000256" key="5">
    <source>
        <dbReference type="ARBA" id="ARBA00023136"/>
    </source>
</evidence>
<evidence type="ECO:0000256" key="6">
    <source>
        <dbReference type="SAM" id="Phobius"/>
    </source>
</evidence>
<dbReference type="InterPro" id="IPR013783">
    <property type="entry name" value="Ig-like_fold"/>
</dbReference>
<dbReference type="CDD" id="cd00146">
    <property type="entry name" value="PKD"/>
    <property type="match status" value="12"/>
</dbReference>
<organism evidence="8 9">
    <name type="scientific">Chitinophaga silvisoli</name>
    <dbReference type="NCBI Taxonomy" id="2291814"/>
    <lineage>
        <taxon>Bacteria</taxon>
        <taxon>Pseudomonadati</taxon>
        <taxon>Bacteroidota</taxon>
        <taxon>Chitinophagia</taxon>
        <taxon>Chitinophagales</taxon>
        <taxon>Chitinophagaceae</taxon>
        <taxon>Chitinophaga</taxon>
    </lineage>
</organism>
<dbReference type="GO" id="GO:0005261">
    <property type="term" value="F:monoatomic cation channel activity"/>
    <property type="evidence" value="ECO:0007669"/>
    <property type="project" value="TreeGrafter"/>
</dbReference>
<dbReference type="EMBL" id="QTJV01000004">
    <property type="protein sequence ID" value="RFM34217.1"/>
    <property type="molecule type" value="Genomic_DNA"/>
</dbReference>
<feature type="domain" description="PKD" evidence="7">
    <location>
        <begin position="238"/>
        <end position="299"/>
    </location>
</feature>
<dbReference type="GO" id="GO:0006816">
    <property type="term" value="P:calcium ion transport"/>
    <property type="evidence" value="ECO:0007669"/>
    <property type="project" value="TreeGrafter"/>
</dbReference>
<keyword evidence="4 6" id="KW-1133">Transmembrane helix</keyword>
<evidence type="ECO:0000259" key="7">
    <source>
        <dbReference type="PROSITE" id="PS50093"/>
    </source>
</evidence>
<evidence type="ECO:0000256" key="1">
    <source>
        <dbReference type="ARBA" id="ARBA00004141"/>
    </source>
</evidence>
<dbReference type="Gene3D" id="2.60.40.10">
    <property type="entry name" value="Immunoglobulins"/>
    <property type="match status" value="15"/>
</dbReference>
<keyword evidence="9" id="KW-1185">Reference proteome</keyword>
<dbReference type="NCBIfam" id="TIGR04131">
    <property type="entry name" value="Bac_Flav_CTERM"/>
    <property type="match status" value="1"/>
</dbReference>
<feature type="domain" description="PKD" evidence="7">
    <location>
        <begin position="1159"/>
        <end position="1216"/>
    </location>
</feature>
<comment type="caution">
    <text evidence="8">The sequence shown here is derived from an EMBL/GenBank/DDBJ whole genome shotgun (WGS) entry which is preliminary data.</text>
</comment>
<dbReference type="GO" id="GO:0005886">
    <property type="term" value="C:plasma membrane"/>
    <property type="evidence" value="ECO:0007669"/>
    <property type="project" value="TreeGrafter"/>
</dbReference>
<dbReference type="SUPFAM" id="SSF49299">
    <property type="entry name" value="PKD domain"/>
    <property type="match status" value="15"/>
</dbReference>
<feature type="domain" description="PKD" evidence="7">
    <location>
        <begin position="481"/>
        <end position="535"/>
    </location>
</feature>
<evidence type="ECO:0000313" key="8">
    <source>
        <dbReference type="EMBL" id="RFM34217.1"/>
    </source>
</evidence>
<dbReference type="InterPro" id="IPR022409">
    <property type="entry name" value="PKD/Chitinase_dom"/>
</dbReference>
<comment type="subcellular location">
    <subcellularLocation>
        <location evidence="1">Membrane</location>
        <topology evidence="1">Multi-pass membrane protein</topology>
    </subcellularLocation>
</comment>
<feature type="transmembrane region" description="Helical" evidence="6">
    <location>
        <begin position="21"/>
        <end position="40"/>
    </location>
</feature>
<evidence type="ECO:0000256" key="3">
    <source>
        <dbReference type="ARBA" id="ARBA00022737"/>
    </source>
</evidence>